<feature type="compositionally biased region" description="Basic and acidic residues" evidence="10">
    <location>
        <begin position="212"/>
        <end position="226"/>
    </location>
</feature>
<keyword evidence="7 8" id="KW-0539">Nucleus</keyword>
<dbReference type="InterPro" id="IPR001356">
    <property type="entry name" value="HD"/>
</dbReference>
<dbReference type="EMBL" id="JBJKFK010004458">
    <property type="protein sequence ID" value="KAL3308974.1"/>
    <property type="molecule type" value="Genomic_DNA"/>
</dbReference>
<evidence type="ECO:0000313" key="12">
    <source>
        <dbReference type="EMBL" id="KAL3308974.1"/>
    </source>
</evidence>
<protein>
    <recommendedName>
        <fullName evidence="11">Homeobox domain-containing protein</fullName>
    </recommendedName>
</protein>
<dbReference type="PROSITE" id="PS50071">
    <property type="entry name" value="HOMEOBOX_2"/>
    <property type="match status" value="1"/>
</dbReference>
<dbReference type="Pfam" id="PF00046">
    <property type="entry name" value="Homeodomain"/>
    <property type="match status" value="1"/>
</dbReference>
<dbReference type="InterPro" id="IPR009057">
    <property type="entry name" value="Homeodomain-like_sf"/>
</dbReference>
<keyword evidence="5 8" id="KW-0238">DNA-binding</keyword>
<reference evidence="12 13" key="1">
    <citation type="submission" date="2024-11" db="EMBL/GenBank/DDBJ databases">
        <title>Adaptive evolution of stress response genes in parasites aligns with host niche diversity.</title>
        <authorList>
            <person name="Hahn C."/>
            <person name="Resl P."/>
        </authorList>
    </citation>
    <scope>NUCLEOTIDE SEQUENCE [LARGE SCALE GENOMIC DNA]</scope>
    <source>
        <strain evidence="12">EGGRZ-B1_66</strain>
        <tissue evidence="12">Body</tissue>
    </source>
</reference>
<keyword evidence="6 8" id="KW-0371">Homeobox</keyword>
<comment type="caution">
    <text evidence="12">The sequence shown here is derived from an EMBL/GenBank/DDBJ whole genome shotgun (WGS) entry which is preliminary data.</text>
</comment>
<keyword evidence="13" id="KW-1185">Reference proteome</keyword>
<comment type="function">
    <text evidence="1">Sequence-specific transcription factor which is part of a developmental regulatory system that provides cells with specific positional identities on the anterior-posterior axis.</text>
</comment>
<evidence type="ECO:0000256" key="1">
    <source>
        <dbReference type="ARBA" id="ARBA00003263"/>
    </source>
</evidence>
<accession>A0ABD2PNR0</accession>
<dbReference type="CDD" id="cd00086">
    <property type="entry name" value="homeodomain"/>
    <property type="match status" value="1"/>
</dbReference>
<comment type="subcellular location">
    <subcellularLocation>
        <location evidence="2 8 9">Nucleus</location>
    </subcellularLocation>
</comment>
<name>A0ABD2PNR0_9PLAT</name>
<organism evidence="12 13">
    <name type="scientific">Cichlidogyrus casuarinus</name>
    <dbReference type="NCBI Taxonomy" id="1844966"/>
    <lineage>
        <taxon>Eukaryota</taxon>
        <taxon>Metazoa</taxon>
        <taxon>Spiralia</taxon>
        <taxon>Lophotrochozoa</taxon>
        <taxon>Platyhelminthes</taxon>
        <taxon>Monogenea</taxon>
        <taxon>Monopisthocotylea</taxon>
        <taxon>Dactylogyridea</taxon>
        <taxon>Ancyrocephalidae</taxon>
        <taxon>Cichlidogyrus</taxon>
    </lineage>
</organism>
<dbReference type="InterPro" id="IPR017970">
    <property type="entry name" value="Homeobox_CS"/>
</dbReference>
<dbReference type="GO" id="GO:0005634">
    <property type="term" value="C:nucleus"/>
    <property type="evidence" value="ECO:0007669"/>
    <property type="project" value="UniProtKB-SubCell"/>
</dbReference>
<dbReference type="Gene3D" id="1.10.10.60">
    <property type="entry name" value="Homeodomain-like"/>
    <property type="match status" value="1"/>
</dbReference>
<dbReference type="PANTHER" id="PTHR45664:SF11">
    <property type="entry name" value="HOMEOBOX PROTEIN HOX-B3"/>
    <property type="match status" value="1"/>
</dbReference>
<proteinExistence type="inferred from homology"/>
<evidence type="ECO:0000256" key="2">
    <source>
        <dbReference type="ARBA" id="ARBA00004123"/>
    </source>
</evidence>
<dbReference type="InterPro" id="IPR020479">
    <property type="entry name" value="HD_metazoa"/>
</dbReference>
<evidence type="ECO:0000256" key="6">
    <source>
        <dbReference type="ARBA" id="ARBA00023155"/>
    </source>
</evidence>
<feature type="region of interest" description="Disordered" evidence="10">
    <location>
        <begin position="1"/>
        <end position="69"/>
    </location>
</feature>
<dbReference type="SUPFAM" id="SSF46689">
    <property type="entry name" value="Homeodomain-like"/>
    <property type="match status" value="1"/>
</dbReference>
<keyword evidence="4" id="KW-0217">Developmental protein</keyword>
<feature type="compositionally biased region" description="Polar residues" evidence="10">
    <location>
        <begin position="1"/>
        <end position="21"/>
    </location>
</feature>
<evidence type="ECO:0000313" key="13">
    <source>
        <dbReference type="Proteomes" id="UP001626550"/>
    </source>
</evidence>
<evidence type="ECO:0000256" key="4">
    <source>
        <dbReference type="ARBA" id="ARBA00022473"/>
    </source>
</evidence>
<evidence type="ECO:0000259" key="11">
    <source>
        <dbReference type="PROSITE" id="PS50071"/>
    </source>
</evidence>
<comment type="similarity">
    <text evidence="3">Belongs to the Antp homeobox family.</text>
</comment>
<dbReference type="GO" id="GO:0003677">
    <property type="term" value="F:DNA binding"/>
    <property type="evidence" value="ECO:0007669"/>
    <property type="project" value="UniProtKB-UniRule"/>
</dbReference>
<dbReference type="Proteomes" id="UP001626550">
    <property type="component" value="Unassembled WGS sequence"/>
</dbReference>
<dbReference type="SMART" id="SM00389">
    <property type="entry name" value="HOX"/>
    <property type="match status" value="1"/>
</dbReference>
<feature type="region of interest" description="Disordered" evidence="10">
    <location>
        <begin position="187"/>
        <end position="226"/>
    </location>
</feature>
<feature type="domain" description="Homeobox" evidence="11">
    <location>
        <begin position="63"/>
        <end position="123"/>
    </location>
</feature>
<dbReference type="PROSITE" id="PS00027">
    <property type="entry name" value="HOMEOBOX_1"/>
    <property type="match status" value="1"/>
</dbReference>
<sequence length="226" mass="25825">MLETSVDQGSTSSIHSDTLPSPSRAENFDTVQQSGVYDAHKTKKRVAEDDTQKNSKKASSASTSGKRPRSAYTNLQLVELEKEFHFSNYLAQPRRIELATQLGLSERQIKIWFQNRRMKQKKETREVEKIRSRFEPYAFGSGLFEGKFPLYMPQTMHPTTSSASNYYNSHTPFPSFGSQGPVNFLPRGNSFVPPELRRPGPILEDWQPTSKAESDFKDDWHQVTTQ</sequence>
<evidence type="ECO:0000256" key="7">
    <source>
        <dbReference type="ARBA" id="ARBA00023242"/>
    </source>
</evidence>
<evidence type="ECO:0000256" key="10">
    <source>
        <dbReference type="SAM" id="MobiDB-lite"/>
    </source>
</evidence>
<evidence type="ECO:0000256" key="8">
    <source>
        <dbReference type="PROSITE-ProRule" id="PRU00108"/>
    </source>
</evidence>
<evidence type="ECO:0000256" key="9">
    <source>
        <dbReference type="RuleBase" id="RU000682"/>
    </source>
</evidence>
<feature type="DNA-binding region" description="Homeobox" evidence="8">
    <location>
        <begin position="65"/>
        <end position="124"/>
    </location>
</feature>
<dbReference type="AlphaFoldDB" id="A0ABD2PNR0"/>
<evidence type="ECO:0000256" key="5">
    <source>
        <dbReference type="ARBA" id="ARBA00023125"/>
    </source>
</evidence>
<dbReference type="InterPro" id="IPR000047">
    <property type="entry name" value="HTH_motif"/>
</dbReference>
<dbReference type="PANTHER" id="PTHR45664">
    <property type="entry name" value="PROTEIN ZERKNUELLT 1-RELATED"/>
    <property type="match status" value="1"/>
</dbReference>
<gene>
    <name evidence="12" type="ORF">Ciccas_012488</name>
</gene>
<evidence type="ECO:0000256" key="3">
    <source>
        <dbReference type="ARBA" id="ARBA00009107"/>
    </source>
</evidence>
<dbReference type="PRINTS" id="PR00024">
    <property type="entry name" value="HOMEOBOX"/>
</dbReference>
<dbReference type="PRINTS" id="PR00031">
    <property type="entry name" value="HTHREPRESSR"/>
</dbReference>